<dbReference type="EMBL" id="JXTI01000083">
    <property type="protein sequence ID" value="KWX13112.1"/>
    <property type="molecule type" value="Genomic_DNA"/>
</dbReference>
<organism evidence="3 4">
    <name type="scientific">Giardia duodenalis assemblage B</name>
    <dbReference type="NCBI Taxonomy" id="1394984"/>
    <lineage>
        <taxon>Eukaryota</taxon>
        <taxon>Metamonada</taxon>
        <taxon>Diplomonadida</taxon>
        <taxon>Hexamitidae</taxon>
        <taxon>Giardiinae</taxon>
        <taxon>Giardia</taxon>
    </lineage>
</organism>
<evidence type="ECO:0000256" key="2">
    <source>
        <dbReference type="SAM" id="MobiDB-lite"/>
    </source>
</evidence>
<name>A0A132NTV8_GIAIN</name>
<dbReference type="Proteomes" id="UP000070089">
    <property type="component" value="Unassembled WGS sequence"/>
</dbReference>
<protein>
    <recommendedName>
        <fullName evidence="5">SNF7 family protein</fullName>
    </recommendedName>
</protein>
<keyword evidence="1" id="KW-0175">Coiled coil</keyword>
<reference evidence="3 4" key="1">
    <citation type="journal article" date="2015" name="Mol. Biochem. Parasitol.">
        <title>Identification of polymorphic genes for use in assemblage B genotyping assays through comparative genomics of multiple assemblage B Giardia duodenalis isolates.</title>
        <authorList>
            <person name="Wielinga C."/>
            <person name="Thompson R.C."/>
            <person name="Monis P."/>
            <person name="Ryan U."/>
        </authorList>
    </citation>
    <scope>NUCLEOTIDE SEQUENCE [LARGE SCALE GENOMIC DNA]</scope>
    <source>
        <strain evidence="3 4">BAH15c1</strain>
    </source>
</reference>
<gene>
    <name evidence="3" type="ORF">QR46_2893</name>
</gene>
<evidence type="ECO:0000313" key="4">
    <source>
        <dbReference type="Proteomes" id="UP000070089"/>
    </source>
</evidence>
<evidence type="ECO:0000313" key="3">
    <source>
        <dbReference type="EMBL" id="KWX13112.1"/>
    </source>
</evidence>
<proteinExistence type="predicted"/>
<feature type="compositionally biased region" description="Basic and acidic residues" evidence="2">
    <location>
        <begin position="19"/>
        <end position="28"/>
    </location>
</feature>
<accession>A0A132NTV8</accession>
<sequence length="209" mass="23213">MFLKINISKNKMFKRKTKDGKDEKETKETLDTVKKEIEKMTKGIADKEAEIAQQQAKATSLREEAKELLKKNDKDGAERKLKLMQNVNGQIKTASQVVNQLSTVLASLETRREQIELKMSATVATKMLDKTAAMGDQATDLLTNIREHEQMSADFLSQLNDGDRDKAAAVANDLADLMAELDQENFADIPVTLPGQVAASSNLDVMVEI</sequence>
<dbReference type="VEuPathDB" id="GiardiaDB:QR46_2893"/>
<feature type="coiled-coil region" evidence="1">
    <location>
        <begin position="30"/>
        <end position="71"/>
    </location>
</feature>
<comment type="caution">
    <text evidence="3">The sequence shown here is derived from an EMBL/GenBank/DDBJ whole genome shotgun (WGS) entry which is preliminary data.</text>
</comment>
<feature type="region of interest" description="Disordered" evidence="2">
    <location>
        <begin position="1"/>
        <end position="28"/>
    </location>
</feature>
<evidence type="ECO:0008006" key="5">
    <source>
        <dbReference type="Google" id="ProtNLM"/>
    </source>
</evidence>
<dbReference type="OrthoDB" id="10257461at2759"/>
<evidence type="ECO:0000256" key="1">
    <source>
        <dbReference type="SAM" id="Coils"/>
    </source>
</evidence>
<dbReference type="AlphaFoldDB" id="A0A132NTV8"/>